<evidence type="ECO:0000313" key="2">
    <source>
        <dbReference type="EMBL" id="KAJ4851480.1"/>
    </source>
</evidence>
<dbReference type="Pfam" id="PF03478">
    <property type="entry name" value="Beta-prop_KIB1-4"/>
    <property type="match status" value="1"/>
</dbReference>
<dbReference type="PANTHER" id="PTHR44259:SF114">
    <property type="entry name" value="OS06G0707300 PROTEIN"/>
    <property type="match status" value="1"/>
</dbReference>
<dbReference type="AlphaFoldDB" id="A0A9Q0GM17"/>
<feature type="domain" description="KIB1-4 beta-propeller" evidence="1">
    <location>
        <begin position="58"/>
        <end position="164"/>
    </location>
</feature>
<dbReference type="PANTHER" id="PTHR44259">
    <property type="entry name" value="OS07G0183000 PROTEIN-RELATED"/>
    <property type="match status" value="1"/>
</dbReference>
<proteinExistence type="predicted"/>
<name>A0A9Q0GM17_9ROSI</name>
<evidence type="ECO:0000313" key="3">
    <source>
        <dbReference type="Proteomes" id="UP001141552"/>
    </source>
</evidence>
<protein>
    <recommendedName>
        <fullName evidence="1">KIB1-4 beta-propeller domain-containing protein</fullName>
    </recommendedName>
</protein>
<dbReference type="Proteomes" id="UP001141552">
    <property type="component" value="Unassembled WGS sequence"/>
</dbReference>
<sequence>MPNGGLRAQLFVNFHFSGRQLEPVLKLGGFPESIFTSIDLNDPASPKRLFAEPEPIPLDPYQLEEEVYGDGVPSLTCRKYLAQSPQGDLLLVLRYIDEYRTLGFHVYKLCFDQQRKVVAEEFNLDDTTLFAARGESFTVPVREYPGLMPNSVYFFGFYEIGFYNLPHRAFTHFYQPFEILRKHISSITLHYLRRLCLEQAGRLKFVSCGIMVLMSNGLEDFGFSNLQVVLQLQKKVVAEEFNLDDTALFIEDGASFTVLFMITRQEGDLGDFIGVSQSGRLGLKRIGEEEI</sequence>
<reference evidence="2" key="2">
    <citation type="journal article" date="2023" name="Plants (Basel)">
        <title>Annotation of the Turnera subulata (Passifloraceae) Draft Genome Reveals the S-Locus Evolved after the Divergence of Turneroideae from Passifloroideae in a Stepwise Manner.</title>
        <authorList>
            <person name="Henning P.M."/>
            <person name="Roalson E.H."/>
            <person name="Mir W."/>
            <person name="McCubbin A.G."/>
            <person name="Shore J.S."/>
        </authorList>
    </citation>
    <scope>NUCLEOTIDE SEQUENCE</scope>
    <source>
        <strain evidence="2">F60SS</strain>
    </source>
</reference>
<comment type="caution">
    <text evidence="2">The sequence shown here is derived from an EMBL/GenBank/DDBJ whole genome shotgun (WGS) entry which is preliminary data.</text>
</comment>
<evidence type="ECO:0000259" key="1">
    <source>
        <dbReference type="Pfam" id="PF03478"/>
    </source>
</evidence>
<dbReference type="EMBL" id="JAKUCV010000049">
    <property type="protein sequence ID" value="KAJ4851480.1"/>
    <property type="molecule type" value="Genomic_DNA"/>
</dbReference>
<organism evidence="2 3">
    <name type="scientific">Turnera subulata</name>
    <dbReference type="NCBI Taxonomy" id="218843"/>
    <lineage>
        <taxon>Eukaryota</taxon>
        <taxon>Viridiplantae</taxon>
        <taxon>Streptophyta</taxon>
        <taxon>Embryophyta</taxon>
        <taxon>Tracheophyta</taxon>
        <taxon>Spermatophyta</taxon>
        <taxon>Magnoliopsida</taxon>
        <taxon>eudicotyledons</taxon>
        <taxon>Gunneridae</taxon>
        <taxon>Pentapetalae</taxon>
        <taxon>rosids</taxon>
        <taxon>fabids</taxon>
        <taxon>Malpighiales</taxon>
        <taxon>Passifloraceae</taxon>
        <taxon>Turnera</taxon>
    </lineage>
</organism>
<accession>A0A9Q0GM17</accession>
<dbReference type="OrthoDB" id="642536at2759"/>
<dbReference type="InterPro" id="IPR050942">
    <property type="entry name" value="F-box_BR-signaling"/>
</dbReference>
<dbReference type="InterPro" id="IPR005174">
    <property type="entry name" value="KIB1-4_b-propeller"/>
</dbReference>
<keyword evidence="3" id="KW-1185">Reference proteome</keyword>
<gene>
    <name evidence="2" type="ORF">Tsubulata_031153</name>
</gene>
<reference evidence="2" key="1">
    <citation type="submission" date="2022-02" db="EMBL/GenBank/DDBJ databases">
        <authorList>
            <person name="Henning P.M."/>
            <person name="McCubbin A.G."/>
            <person name="Shore J.S."/>
        </authorList>
    </citation>
    <scope>NUCLEOTIDE SEQUENCE</scope>
    <source>
        <strain evidence="2">F60SS</strain>
        <tissue evidence="2">Leaves</tissue>
    </source>
</reference>